<accession>A0A4P6JIW7</accession>
<dbReference type="InterPro" id="IPR036661">
    <property type="entry name" value="Luciferase-like_sf"/>
</dbReference>
<dbReference type="KEGG" id="kbs:EPA93_03105"/>
<evidence type="ECO:0000256" key="4">
    <source>
        <dbReference type="ARBA" id="ARBA00023033"/>
    </source>
</evidence>
<keyword evidence="7" id="KW-1185">Reference proteome</keyword>
<dbReference type="GO" id="GO:0046306">
    <property type="term" value="P:alkanesulfonate catabolic process"/>
    <property type="evidence" value="ECO:0007669"/>
    <property type="project" value="TreeGrafter"/>
</dbReference>
<dbReference type="PANTHER" id="PTHR42847:SF4">
    <property type="entry name" value="ALKANESULFONATE MONOOXYGENASE-RELATED"/>
    <property type="match status" value="1"/>
</dbReference>
<keyword evidence="3" id="KW-0560">Oxidoreductase</keyword>
<dbReference type="PANTHER" id="PTHR42847">
    <property type="entry name" value="ALKANESULFONATE MONOOXYGENASE"/>
    <property type="match status" value="1"/>
</dbReference>
<gene>
    <name evidence="6" type="ORF">EPA93_03105</name>
</gene>
<dbReference type="RefSeq" id="WP_129885634.1">
    <property type="nucleotide sequence ID" value="NZ_CP035758.1"/>
</dbReference>
<evidence type="ECO:0000259" key="5">
    <source>
        <dbReference type="Pfam" id="PF00296"/>
    </source>
</evidence>
<evidence type="ECO:0000313" key="7">
    <source>
        <dbReference type="Proteomes" id="UP000290365"/>
    </source>
</evidence>
<dbReference type="SUPFAM" id="SSF51679">
    <property type="entry name" value="Bacterial luciferase-like"/>
    <property type="match status" value="1"/>
</dbReference>
<sequence length="303" mass="33759">MHTPEQPLKVGVICSTFEYSFQGKTPSFRDLQETVKVAEEIGLDSYWLPDHLLYRFGDEEAGCWEVMTALAALAPLSTNIQLGTLVACTSFRSPALLARMAATMDEISNGRFILGLGAGWHQPEYEAFGFPFDHLFSRFEEALQIITSLLREGKVDFEGRYYQLSNCVSKPQGPSPKGPRIMIGSRKPRMTRLVARYADAWNTHWHTSAEQVKEPYAQLLAACKEVGRDPNEVELTAGIVMSLLKDDEKGENKNAISGTPEQIAQSLREFANEGVKHVIIQFEPQGVEGLERLAPAIKLLKQG</sequence>
<proteinExistence type="predicted"/>
<evidence type="ECO:0000313" key="6">
    <source>
        <dbReference type="EMBL" id="QBD75035.1"/>
    </source>
</evidence>
<feature type="domain" description="Luciferase-like" evidence="5">
    <location>
        <begin position="9"/>
        <end position="249"/>
    </location>
</feature>
<evidence type="ECO:0000256" key="2">
    <source>
        <dbReference type="ARBA" id="ARBA00022643"/>
    </source>
</evidence>
<dbReference type="GO" id="GO:0008726">
    <property type="term" value="F:alkanesulfonate monooxygenase activity"/>
    <property type="evidence" value="ECO:0007669"/>
    <property type="project" value="TreeGrafter"/>
</dbReference>
<reference evidence="6 7" key="1">
    <citation type="submission" date="2019-01" db="EMBL/GenBank/DDBJ databases">
        <title>Ktedonosporobacter rubrisoli SCAWS-G2.</title>
        <authorList>
            <person name="Huang Y."/>
            <person name="Yan B."/>
        </authorList>
    </citation>
    <scope>NUCLEOTIDE SEQUENCE [LARGE SCALE GENOMIC DNA]</scope>
    <source>
        <strain evidence="6 7">SCAWS-G2</strain>
    </source>
</reference>
<dbReference type="OrthoDB" id="9814695at2"/>
<evidence type="ECO:0000256" key="3">
    <source>
        <dbReference type="ARBA" id="ARBA00023002"/>
    </source>
</evidence>
<keyword evidence="1" id="KW-0285">Flavoprotein</keyword>
<dbReference type="Pfam" id="PF00296">
    <property type="entry name" value="Bac_luciferase"/>
    <property type="match status" value="1"/>
</dbReference>
<dbReference type="Gene3D" id="3.20.20.30">
    <property type="entry name" value="Luciferase-like domain"/>
    <property type="match status" value="1"/>
</dbReference>
<name>A0A4P6JIW7_KTERU</name>
<evidence type="ECO:0000256" key="1">
    <source>
        <dbReference type="ARBA" id="ARBA00022630"/>
    </source>
</evidence>
<keyword evidence="4" id="KW-0503">Monooxygenase</keyword>
<dbReference type="InterPro" id="IPR011251">
    <property type="entry name" value="Luciferase-like_dom"/>
</dbReference>
<dbReference type="AlphaFoldDB" id="A0A4P6JIW7"/>
<protein>
    <submittedName>
        <fullName evidence="6">LLM class flavin-dependent oxidoreductase</fullName>
    </submittedName>
</protein>
<dbReference type="EMBL" id="CP035758">
    <property type="protein sequence ID" value="QBD75035.1"/>
    <property type="molecule type" value="Genomic_DNA"/>
</dbReference>
<organism evidence="6 7">
    <name type="scientific">Ktedonosporobacter rubrisoli</name>
    <dbReference type="NCBI Taxonomy" id="2509675"/>
    <lineage>
        <taxon>Bacteria</taxon>
        <taxon>Bacillati</taxon>
        <taxon>Chloroflexota</taxon>
        <taxon>Ktedonobacteria</taxon>
        <taxon>Ktedonobacterales</taxon>
        <taxon>Ktedonosporobacteraceae</taxon>
        <taxon>Ktedonosporobacter</taxon>
    </lineage>
</organism>
<dbReference type="Proteomes" id="UP000290365">
    <property type="component" value="Chromosome"/>
</dbReference>
<keyword evidence="2" id="KW-0288">FMN</keyword>
<dbReference type="InterPro" id="IPR050172">
    <property type="entry name" value="SsuD_RutA_monooxygenase"/>
</dbReference>